<gene>
    <name evidence="1" type="ORF">A21D_01248</name>
</gene>
<dbReference type="AlphaFoldDB" id="A0A2K9IXC0"/>
<dbReference type="EMBL" id="CP018622">
    <property type="protein sequence ID" value="AUJ24347.1"/>
    <property type="molecule type" value="Genomic_DNA"/>
</dbReference>
<accession>A0A2K9IXC0</accession>
<protein>
    <submittedName>
        <fullName evidence="1">Uncharacterized protein</fullName>
    </submittedName>
</protein>
<organism evidence="1 2">
    <name type="scientific">Virgibacillus dokdonensis</name>
    <dbReference type="NCBI Taxonomy" id="302167"/>
    <lineage>
        <taxon>Bacteria</taxon>
        <taxon>Bacillati</taxon>
        <taxon>Bacillota</taxon>
        <taxon>Bacilli</taxon>
        <taxon>Bacillales</taxon>
        <taxon>Bacillaceae</taxon>
        <taxon>Virgibacillus</taxon>
    </lineage>
</organism>
<proteinExistence type="predicted"/>
<evidence type="ECO:0000313" key="1">
    <source>
        <dbReference type="EMBL" id="AUJ24347.1"/>
    </source>
</evidence>
<name>A0A2K9IXC0_9BACI</name>
<dbReference type="KEGG" id="vpn:A21D_01248"/>
<reference evidence="2" key="1">
    <citation type="submission" date="2016-11" db="EMBL/GenBank/DDBJ databases">
        <title>Complete genome sequence of Virgibacillus pantothenticus 21D, a halophilic bacterium isolated from the deep hypersaline anoxic basin Discovery in the Mediterranean Sea.</title>
        <authorList>
            <person name="Zeaiter Z."/>
            <person name="Booth J.M."/>
            <person name="Prosdocimi E.M."/>
            <person name="Mapelli F."/>
            <person name="Fusi M."/>
            <person name="Daffonchio D."/>
            <person name="Borin S."/>
            <person name="Crotti E."/>
        </authorList>
    </citation>
    <scope>NUCLEOTIDE SEQUENCE [LARGE SCALE GENOMIC DNA]</scope>
    <source>
        <strain evidence="2">21D</strain>
    </source>
</reference>
<dbReference type="Proteomes" id="UP000234237">
    <property type="component" value="Chromosome"/>
</dbReference>
<evidence type="ECO:0000313" key="2">
    <source>
        <dbReference type="Proteomes" id="UP000234237"/>
    </source>
</evidence>
<sequence>MDKFTNVEKIQAVIRYQSGAEVIFKNGNKYFILF</sequence>